<dbReference type="EMBL" id="JAARVD010000001">
    <property type="protein sequence ID" value="MBC1795253.1"/>
    <property type="molecule type" value="Genomic_DNA"/>
</dbReference>
<organism evidence="10 13">
    <name type="scientific">Listeria booriae</name>
    <dbReference type="NCBI Taxonomy" id="1552123"/>
    <lineage>
        <taxon>Bacteria</taxon>
        <taxon>Bacillati</taxon>
        <taxon>Bacillota</taxon>
        <taxon>Bacilli</taxon>
        <taxon>Bacillales</taxon>
        <taxon>Listeriaceae</taxon>
        <taxon>Listeria</taxon>
    </lineage>
</organism>
<reference evidence="14 15" key="2">
    <citation type="submission" date="2020-03" db="EMBL/GenBank/DDBJ databases">
        <title>Soil Listeria distribution.</title>
        <authorList>
            <person name="Liao J."/>
            <person name="Wiedmann M."/>
        </authorList>
    </citation>
    <scope>NUCLEOTIDE SEQUENCE [LARGE SCALE GENOMIC DNA]</scope>
    <source>
        <strain evidence="11 15">FSL L7-0990</strain>
        <strain evidence="12 14">FSL L7-1850</strain>
    </source>
</reference>
<dbReference type="EC" id="4.1.1.5" evidence="4 9"/>
<dbReference type="EMBL" id="JAARMV010000002">
    <property type="protein sequence ID" value="MBC2372545.1"/>
    <property type="molecule type" value="Genomic_DNA"/>
</dbReference>
<evidence type="ECO:0000256" key="4">
    <source>
        <dbReference type="ARBA" id="ARBA00013204"/>
    </source>
</evidence>
<dbReference type="NCBIfam" id="TIGR01252">
    <property type="entry name" value="acetolac_decarb"/>
    <property type="match status" value="1"/>
</dbReference>
<dbReference type="Proteomes" id="UP000546244">
    <property type="component" value="Unassembled WGS sequence"/>
</dbReference>
<evidence type="ECO:0000313" key="10">
    <source>
        <dbReference type="EMBL" id="KGL40692.1"/>
    </source>
</evidence>
<dbReference type="GO" id="GO:0047605">
    <property type="term" value="F:acetolactate decarboxylase activity"/>
    <property type="evidence" value="ECO:0007669"/>
    <property type="project" value="UniProtKB-UniRule"/>
</dbReference>
<dbReference type="Proteomes" id="UP000548082">
    <property type="component" value="Unassembled WGS sequence"/>
</dbReference>
<dbReference type="RefSeq" id="WP_036085898.1">
    <property type="nucleotide sequence ID" value="NZ_CBCSHQ010000004.1"/>
</dbReference>
<evidence type="ECO:0000313" key="14">
    <source>
        <dbReference type="Proteomes" id="UP000546244"/>
    </source>
</evidence>
<reference evidence="10 13" key="1">
    <citation type="submission" date="2014-05" db="EMBL/GenBank/DDBJ databases">
        <title>Novel Listeriaceae from food processing environments.</title>
        <authorList>
            <person name="den Bakker H.C."/>
        </authorList>
    </citation>
    <scope>NUCLEOTIDE SEQUENCE [LARGE SCALE GENOMIC DNA]</scope>
    <source>
        <strain evidence="10 13">FSL A5-0281</strain>
    </source>
</reference>
<evidence type="ECO:0000256" key="9">
    <source>
        <dbReference type="PIRNR" id="PIRNR001332"/>
    </source>
</evidence>
<dbReference type="eggNOG" id="COG3527">
    <property type="taxonomic scope" value="Bacteria"/>
</dbReference>
<keyword evidence="13" id="KW-1185">Reference proteome</keyword>
<dbReference type="EMBL" id="JNFA01000023">
    <property type="protein sequence ID" value="KGL40692.1"/>
    <property type="molecule type" value="Genomic_DNA"/>
</dbReference>
<dbReference type="UniPathway" id="UPA00626">
    <property type="reaction ID" value="UER00678"/>
</dbReference>
<keyword evidence="6 9" id="KW-0210">Decarboxylase</keyword>
<protein>
    <recommendedName>
        <fullName evidence="5 9">Alpha-acetolactate decarboxylase</fullName>
        <ecNumber evidence="4 9">4.1.1.5</ecNumber>
    </recommendedName>
</protein>
<dbReference type="Proteomes" id="UP000029844">
    <property type="component" value="Unassembled WGS sequence"/>
</dbReference>
<dbReference type="GeneID" id="58717518"/>
<dbReference type="GO" id="GO:0045151">
    <property type="term" value="P:acetoin biosynthetic process"/>
    <property type="evidence" value="ECO:0007669"/>
    <property type="project" value="UniProtKB-UniRule"/>
</dbReference>
<dbReference type="STRING" id="1552123.EP57_09045"/>
<keyword evidence="7 9" id="KW-0005">Acetoin biosynthesis</keyword>
<dbReference type="PANTHER" id="PTHR35524">
    <property type="entry name" value="ALPHA-ACETOLACTATE DECARBOXYLASE"/>
    <property type="match status" value="1"/>
</dbReference>
<proteinExistence type="inferred from homology"/>
<dbReference type="Gene3D" id="3.30.1330.80">
    <property type="entry name" value="Hypothetical protein, similar to alpha- acetolactate decarboxylase, domain 2"/>
    <property type="match status" value="2"/>
</dbReference>
<evidence type="ECO:0000256" key="5">
    <source>
        <dbReference type="ARBA" id="ARBA00020164"/>
    </source>
</evidence>
<gene>
    <name evidence="11" type="primary">budA</name>
    <name evidence="10" type="ORF">EP57_09045</name>
    <name evidence="12" type="ORF">HBP98_11090</name>
    <name evidence="11" type="ORF">HCA55_00890</name>
</gene>
<dbReference type="InterPro" id="IPR005128">
    <property type="entry name" value="Acetolactate_a_deCO2ase"/>
</dbReference>
<comment type="caution">
    <text evidence="10">The sequence shown here is derived from an EMBL/GenBank/DDBJ whole genome shotgun (WGS) entry which is preliminary data.</text>
</comment>
<evidence type="ECO:0000313" key="11">
    <source>
        <dbReference type="EMBL" id="MBC1795253.1"/>
    </source>
</evidence>
<evidence type="ECO:0000256" key="1">
    <source>
        <dbReference type="ARBA" id="ARBA00001784"/>
    </source>
</evidence>
<keyword evidence="8 9" id="KW-0456">Lyase</keyword>
<dbReference type="SUPFAM" id="SSF117856">
    <property type="entry name" value="AF0104/ALDC/Ptd012-like"/>
    <property type="match status" value="1"/>
</dbReference>
<dbReference type="AlphaFoldDB" id="A0A099W6S1"/>
<comment type="catalytic activity">
    <reaction evidence="1 9">
        <text>(2S)-2-acetolactate + H(+) = (R)-acetoin + CO2</text>
        <dbReference type="Rhea" id="RHEA:21580"/>
        <dbReference type="ChEBI" id="CHEBI:15378"/>
        <dbReference type="ChEBI" id="CHEBI:15686"/>
        <dbReference type="ChEBI" id="CHEBI:16526"/>
        <dbReference type="ChEBI" id="CHEBI:58476"/>
        <dbReference type="EC" id="4.1.1.5"/>
    </reaction>
</comment>
<comment type="pathway">
    <text evidence="2 9">Polyol metabolism; (R,R)-butane-2,3-diol biosynthesis; (R,R)-butane-2,3-diol from pyruvate: step 2/3.</text>
</comment>
<evidence type="ECO:0000313" key="13">
    <source>
        <dbReference type="Proteomes" id="UP000029844"/>
    </source>
</evidence>
<dbReference type="PIRSF" id="PIRSF001332">
    <property type="entry name" value="Acetolac_decarb"/>
    <property type="match status" value="1"/>
</dbReference>
<evidence type="ECO:0000256" key="6">
    <source>
        <dbReference type="ARBA" id="ARBA00022793"/>
    </source>
</evidence>
<accession>A0A099W6S1</accession>
<evidence type="ECO:0000313" key="12">
    <source>
        <dbReference type="EMBL" id="MBC2372545.1"/>
    </source>
</evidence>
<evidence type="ECO:0000313" key="15">
    <source>
        <dbReference type="Proteomes" id="UP000548082"/>
    </source>
</evidence>
<evidence type="ECO:0000256" key="2">
    <source>
        <dbReference type="ARBA" id="ARBA00005170"/>
    </source>
</evidence>
<evidence type="ECO:0000256" key="8">
    <source>
        <dbReference type="ARBA" id="ARBA00023239"/>
    </source>
</evidence>
<evidence type="ECO:0000256" key="7">
    <source>
        <dbReference type="ARBA" id="ARBA00023061"/>
    </source>
</evidence>
<comment type="similarity">
    <text evidence="3 9">Belongs to the alpha-acetolactate decarboxylase family.</text>
</comment>
<name>A0A099W6S1_9LIST</name>
<sequence length="241" mass="27163">MTDSSKNRLFQHATLASLLGGLYEGSTTFKELLTHGDLGIGTLDSLDGELVILDGVAYQIRANGEAYRMKETDTTPYAMVTFFEADFGFDVDQLTTKEALEARIAPLTQGPNLFYTVKMTGNFRIVHTRTVQKQSRPFLPLMEISDDQRTYTLEYITGTIVGFWSPTYLQGVYVPGYHLHFIDDLRKVGGHVFDYEILEGRIEISQQTGIEIELPQNTDYLKSNLENPEIADQIESIEKDG</sequence>
<evidence type="ECO:0000256" key="3">
    <source>
        <dbReference type="ARBA" id="ARBA00007106"/>
    </source>
</evidence>
<dbReference type="OrthoDB" id="8612680at2"/>
<dbReference type="CDD" id="cd17299">
    <property type="entry name" value="acetolactate_decarboxylase"/>
    <property type="match status" value="1"/>
</dbReference>
<dbReference type="Pfam" id="PF03306">
    <property type="entry name" value="AAL_decarboxy"/>
    <property type="match status" value="1"/>
</dbReference>
<dbReference type="PANTHER" id="PTHR35524:SF1">
    <property type="entry name" value="ALPHA-ACETOLACTATE DECARBOXYLASE"/>
    <property type="match status" value="1"/>
</dbReference>